<feature type="region of interest" description="Disordered" evidence="6">
    <location>
        <begin position="99"/>
        <end position="140"/>
    </location>
</feature>
<feature type="compositionally biased region" description="Basic and acidic residues" evidence="6">
    <location>
        <begin position="319"/>
        <end position="328"/>
    </location>
</feature>
<dbReference type="InterPro" id="IPR017930">
    <property type="entry name" value="Myb_dom"/>
</dbReference>
<evidence type="ECO:0000313" key="11">
    <source>
        <dbReference type="Proteomes" id="UP001231189"/>
    </source>
</evidence>
<evidence type="ECO:0000256" key="3">
    <source>
        <dbReference type="ARBA" id="ARBA00023125"/>
    </source>
</evidence>
<evidence type="ECO:0000259" key="7">
    <source>
        <dbReference type="PROSITE" id="PS50090"/>
    </source>
</evidence>
<dbReference type="FunFam" id="1.10.10.60:FF:000023">
    <property type="entry name" value="protein REVEILLE 6 isoform X1"/>
    <property type="match status" value="1"/>
</dbReference>
<feature type="domain" description="Myb-like" evidence="7">
    <location>
        <begin position="44"/>
        <end position="94"/>
    </location>
</feature>
<dbReference type="CDD" id="cd00167">
    <property type="entry name" value="SANT"/>
    <property type="match status" value="1"/>
</dbReference>
<keyword evidence="11" id="KW-1185">Reference proteome</keyword>
<feature type="compositionally biased region" description="Polar residues" evidence="6">
    <location>
        <begin position="1"/>
        <end position="13"/>
    </location>
</feature>
<feature type="region of interest" description="Disordered" evidence="6">
    <location>
        <begin position="1"/>
        <end position="25"/>
    </location>
</feature>
<feature type="domain" description="SANT" evidence="8">
    <location>
        <begin position="47"/>
        <end position="98"/>
    </location>
</feature>
<dbReference type="PROSITE" id="PS51293">
    <property type="entry name" value="SANT"/>
    <property type="match status" value="1"/>
</dbReference>
<evidence type="ECO:0000256" key="6">
    <source>
        <dbReference type="SAM" id="MobiDB-lite"/>
    </source>
</evidence>
<dbReference type="GO" id="GO:0003677">
    <property type="term" value="F:DNA binding"/>
    <property type="evidence" value="ECO:0007669"/>
    <property type="project" value="UniProtKB-KW"/>
</dbReference>
<feature type="compositionally biased region" description="Polar residues" evidence="6">
    <location>
        <begin position="329"/>
        <end position="349"/>
    </location>
</feature>
<reference evidence="10" key="1">
    <citation type="submission" date="2023-07" db="EMBL/GenBank/DDBJ databases">
        <title>A chromosome-level genome assembly of Lolium multiflorum.</title>
        <authorList>
            <person name="Chen Y."/>
            <person name="Copetti D."/>
            <person name="Kolliker R."/>
            <person name="Studer B."/>
        </authorList>
    </citation>
    <scope>NUCLEOTIDE SEQUENCE</scope>
    <source>
        <strain evidence="10">02402/16</strain>
        <tissue evidence="10">Leaf</tissue>
    </source>
</reference>
<keyword evidence="5" id="KW-0539">Nucleus</keyword>
<dbReference type="GO" id="GO:0005634">
    <property type="term" value="C:nucleus"/>
    <property type="evidence" value="ECO:0007669"/>
    <property type="project" value="UniProtKB-SubCell"/>
</dbReference>
<dbReference type="EMBL" id="JAUUTY010000002">
    <property type="protein sequence ID" value="KAK1684973.1"/>
    <property type="molecule type" value="Genomic_DNA"/>
</dbReference>
<dbReference type="InterPro" id="IPR001005">
    <property type="entry name" value="SANT/Myb"/>
</dbReference>
<comment type="subcellular location">
    <subcellularLocation>
        <location evidence="1">Nucleus</location>
    </subcellularLocation>
</comment>
<proteinExistence type="predicted"/>
<dbReference type="PROSITE" id="PS50090">
    <property type="entry name" value="MYB_LIKE"/>
    <property type="match status" value="1"/>
</dbReference>
<keyword evidence="2" id="KW-0805">Transcription regulation</keyword>
<feature type="domain" description="HTH myb-type" evidence="9">
    <location>
        <begin position="44"/>
        <end position="98"/>
    </location>
</feature>
<sequence length="411" mass="44446">MARFQETATSDDQNLMGDLGRPMNPSDMDALAGARFPKARKPYMITKQREKWTEEEHKLFLEAMQLHGRAWRRIQEHIGTKTAVQIRSHAQKFFSKVIRESSGDNSSGAGAEAPIQIPPPRPKRKSVHPYPCNRRSAPGKHAHALAQLQRPDRQVQSVCEQGNGSPTSVVTASQIGSECSDSDTSTIDIEERCPTPGVDTAEVAVQVPPTDVRQGSTSSEEVVCGTSEAPQIKLFGKTVAVNNSHQQPEPSTGNLQAVADMELDTSAETPTSGAGNPGGPQANAWSPWMANAQQFMYYVPQGAVFFSYNGGSVPQPSEAENKQREASRAESNTASTSVPEQTTRNSAESCTEADGGDDKMAPAAGFRKFVAPSSVHQRGFMPYKRCAAESKVLQPQAVSEEADGDMTRLCL</sequence>
<evidence type="ECO:0000256" key="2">
    <source>
        <dbReference type="ARBA" id="ARBA00023015"/>
    </source>
</evidence>
<dbReference type="PANTHER" id="PTHR12802">
    <property type="entry name" value="SWI/SNF COMPLEX-RELATED"/>
    <property type="match status" value="1"/>
</dbReference>
<keyword evidence="4" id="KW-0804">Transcription</keyword>
<evidence type="ECO:0000259" key="9">
    <source>
        <dbReference type="PROSITE" id="PS51294"/>
    </source>
</evidence>
<evidence type="ECO:0000259" key="8">
    <source>
        <dbReference type="PROSITE" id="PS51293"/>
    </source>
</evidence>
<dbReference type="Gene3D" id="1.10.10.60">
    <property type="entry name" value="Homeodomain-like"/>
    <property type="match status" value="1"/>
</dbReference>
<dbReference type="InterPro" id="IPR017884">
    <property type="entry name" value="SANT_dom"/>
</dbReference>
<evidence type="ECO:0000256" key="4">
    <source>
        <dbReference type="ARBA" id="ARBA00023163"/>
    </source>
</evidence>
<protein>
    <submittedName>
        <fullName evidence="10">Uncharacterized protein</fullName>
    </submittedName>
</protein>
<comment type="caution">
    <text evidence="10">The sequence shown here is derived from an EMBL/GenBank/DDBJ whole genome shotgun (WGS) entry which is preliminary data.</text>
</comment>
<dbReference type="InterPro" id="IPR006447">
    <property type="entry name" value="Myb_dom_plants"/>
</dbReference>
<name>A0AAD8TNC1_LOLMU</name>
<evidence type="ECO:0000256" key="5">
    <source>
        <dbReference type="ARBA" id="ARBA00023242"/>
    </source>
</evidence>
<evidence type="ECO:0000313" key="10">
    <source>
        <dbReference type="EMBL" id="KAK1684973.1"/>
    </source>
</evidence>
<organism evidence="10 11">
    <name type="scientific">Lolium multiflorum</name>
    <name type="common">Italian ryegrass</name>
    <name type="synonym">Lolium perenne subsp. multiflorum</name>
    <dbReference type="NCBI Taxonomy" id="4521"/>
    <lineage>
        <taxon>Eukaryota</taxon>
        <taxon>Viridiplantae</taxon>
        <taxon>Streptophyta</taxon>
        <taxon>Embryophyta</taxon>
        <taxon>Tracheophyta</taxon>
        <taxon>Spermatophyta</taxon>
        <taxon>Magnoliopsida</taxon>
        <taxon>Liliopsida</taxon>
        <taxon>Poales</taxon>
        <taxon>Poaceae</taxon>
        <taxon>BOP clade</taxon>
        <taxon>Pooideae</taxon>
        <taxon>Poodae</taxon>
        <taxon>Poeae</taxon>
        <taxon>Poeae Chloroplast Group 2 (Poeae type)</taxon>
        <taxon>Loliodinae</taxon>
        <taxon>Loliinae</taxon>
        <taxon>Lolium</taxon>
    </lineage>
</organism>
<dbReference type="SMART" id="SM00717">
    <property type="entry name" value="SANT"/>
    <property type="match status" value="1"/>
</dbReference>
<feature type="region of interest" description="Disordered" evidence="6">
    <location>
        <begin position="313"/>
        <end position="359"/>
    </location>
</feature>
<dbReference type="PANTHER" id="PTHR12802:SF171">
    <property type="entry name" value="OS04G0583900 PROTEIN"/>
    <property type="match status" value="1"/>
</dbReference>
<evidence type="ECO:0000256" key="1">
    <source>
        <dbReference type="ARBA" id="ARBA00004123"/>
    </source>
</evidence>
<dbReference type="InterPro" id="IPR009057">
    <property type="entry name" value="Homeodomain-like_sf"/>
</dbReference>
<accession>A0AAD8TNC1</accession>
<keyword evidence="3" id="KW-0238">DNA-binding</keyword>
<dbReference type="Pfam" id="PF00249">
    <property type="entry name" value="Myb_DNA-binding"/>
    <property type="match status" value="1"/>
</dbReference>
<dbReference type="AlphaFoldDB" id="A0AAD8TNC1"/>
<dbReference type="Proteomes" id="UP001231189">
    <property type="component" value="Unassembled WGS sequence"/>
</dbReference>
<dbReference type="SUPFAM" id="SSF46689">
    <property type="entry name" value="Homeodomain-like"/>
    <property type="match status" value="1"/>
</dbReference>
<dbReference type="GO" id="GO:0010468">
    <property type="term" value="P:regulation of gene expression"/>
    <property type="evidence" value="ECO:0007669"/>
    <property type="project" value="UniProtKB-ARBA"/>
</dbReference>
<gene>
    <name evidence="10" type="ORF">QYE76_045821</name>
</gene>
<dbReference type="NCBIfam" id="TIGR01557">
    <property type="entry name" value="myb_SHAQKYF"/>
    <property type="match status" value="1"/>
</dbReference>
<dbReference type="PROSITE" id="PS51294">
    <property type="entry name" value="HTH_MYB"/>
    <property type="match status" value="1"/>
</dbReference>